<dbReference type="Gramene" id="MELO3C029564.2.1">
    <property type="protein sequence ID" value="MELO3C029564.2.1"/>
    <property type="gene ID" value="MELO3C029564.2"/>
</dbReference>
<feature type="region of interest" description="Disordered" evidence="1">
    <location>
        <begin position="1"/>
        <end position="173"/>
    </location>
</feature>
<dbReference type="EnsemblPlants" id="MELO3C029564.2.1">
    <property type="protein sequence ID" value="MELO3C029564.2.1"/>
    <property type="gene ID" value="MELO3C029564.2"/>
</dbReference>
<evidence type="ECO:0000313" key="2">
    <source>
        <dbReference type="EnsemblPlants" id="MELO3C029564.2.1"/>
    </source>
</evidence>
<evidence type="ECO:0000256" key="1">
    <source>
        <dbReference type="SAM" id="MobiDB-lite"/>
    </source>
</evidence>
<accession>A0A9I9E6Q6</accession>
<feature type="compositionally biased region" description="Basic and acidic residues" evidence="1">
    <location>
        <begin position="80"/>
        <end position="96"/>
    </location>
</feature>
<feature type="compositionally biased region" description="Pro residues" evidence="1">
    <location>
        <begin position="1"/>
        <end position="11"/>
    </location>
</feature>
<organism evidence="2">
    <name type="scientific">Cucumis melo</name>
    <name type="common">Muskmelon</name>
    <dbReference type="NCBI Taxonomy" id="3656"/>
    <lineage>
        <taxon>Eukaryota</taxon>
        <taxon>Viridiplantae</taxon>
        <taxon>Streptophyta</taxon>
        <taxon>Embryophyta</taxon>
        <taxon>Tracheophyta</taxon>
        <taxon>Spermatophyta</taxon>
        <taxon>Magnoliopsida</taxon>
        <taxon>eudicotyledons</taxon>
        <taxon>Gunneridae</taxon>
        <taxon>Pentapetalae</taxon>
        <taxon>rosids</taxon>
        <taxon>fabids</taxon>
        <taxon>Cucurbitales</taxon>
        <taxon>Cucurbitaceae</taxon>
        <taxon>Benincaseae</taxon>
        <taxon>Cucumis</taxon>
    </lineage>
</organism>
<feature type="compositionally biased region" description="Low complexity" evidence="1">
    <location>
        <begin position="145"/>
        <end position="163"/>
    </location>
</feature>
<protein>
    <submittedName>
        <fullName evidence="2">Uncharacterized protein</fullName>
    </submittedName>
</protein>
<dbReference type="AlphaFoldDB" id="A0A9I9E6Q6"/>
<sequence length="377" mass="41305">RNPSKLPPPPSANHRRQASVTDQPEPVAELIDTHPSSSHHVRISAAPPSRSCGAPSSSPSSQLLSHSRAASPLVPSESNATRDRSQPEQPREDRSASRRRRSNASSRSAPPPDSSVQPPRARVHPQAASRTLASRARAHTRPRPSSRADSQSSRVSLLPSSRVDPYSSSRAAKPLLEPPSLFRNILDQLTLERWISSIRAQALQPRPRLIGVVLASVSFGITTYLGLRSPTGPPVWHGYRYDSIDSTGSSQPDCLSVSSGFGTDQYVEAGVKTRASWRETRSDRGEPKEFLLPLYTPFKLLIDLLDRSTMSCPALNVTPCDHMMVCRLDFHYVSLGEMTSSALWLIGFSLTNLDIALAFLSSQAIYTKEQCTYQLAP</sequence>
<feature type="compositionally biased region" description="Low complexity" evidence="1">
    <location>
        <begin position="44"/>
        <end position="69"/>
    </location>
</feature>
<name>A0A9I9E6Q6_CUCME</name>
<reference evidence="2" key="1">
    <citation type="submission" date="2023-03" db="UniProtKB">
        <authorList>
            <consortium name="EnsemblPlants"/>
        </authorList>
    </citation>
    <scope>IDENTIFICATION</scope>
</reference>
<proteinExistence type="predicted"/>